<feature type="chain" id="PRO_5025058815" description="Pectinacetylesterase" evidence="1">
    <location>
        <begin position="33"/>
        <end position="425"/>
    </location>
</feature>
<dbReference type="OrthoDB" id="9802991at2"/>
<evidence type="ECO:0000313" key="2">
    <source>
        <dbReference type="EMBL" id="KAB0583716.1"/>
    </source>
</evidence>
<dbReference type="RefSeq" id="WP_151123379.1">
    <property type="nucleotide sequence ID" value="NZ_CP088081.1"/>
</dbReference>
<sequence length="425" mass="46823">MHTLFLRMTGTPSALRRWLLCGAMLLSPWAQAGYFTWDMVELPASSGASCGNGTPYRFFVNRTPLNHDVAITFEGGGACWDQNACEGKGEYAASNPDGIPPDYMKSLKYMAARGLVTPFSSRLDPLQKVRTQDWSLVYLPYCTGDVHAGQALVVYADADPAHPRVQHHQGQVNIRAAMAWLRSHWGRPDNLLVGGFSAGGVGSTVNYQTVRQVLAPSGQSSLLADSGPLFSAPRGNTPQQSPSLPLHERIRQAWGLDGPQGLVTQLARKIPGLDTNNLGSLNAALARKYPQDRFGYLVFQTDGTFSGFSYTDFFPDIANEPDPDVRAQKLNALWRTDLANWLPLLDAAPNIDYHVPFYRDFNDSHCLTIVDFSGTGIQEQGLTDISPFVDNLLDRGPTMRNVEADQVSDLTQWLSPILRLLNRIL</sequence>
<dbReference type="PANTHER" id="PTHR21562">
    <property type="entry name" value="NOTUM-RELATED"/>
    <property type="match status" value="1"/>
</dbReference>
<evidence type="ECO:0008006" key="4">
    <source>
        <dbReference type="Google" id="ProtNLM"/>
    </source>
</evidence>
<name>A0A643FEA3_IDEDE</name>
<feature type="signal peptide" evidence="1">
    <location>
        <begin position="1"/>
        <end position="32"/>
    </location>
</feature>
<comment type="caution">
    <text evidence="2">The sequence shown here is derived from an EMBL/GenBank/DDBJ whole genome shotgun (WGS) entry which is preliminary data.</text>
</comment>
<accession>A0A643FEA3</accession>
<dbReference type="InterPro" id="IPR004963">
    <property type="entry name" value="PAE/NOTUM"/>
</dbReference>
<evidence type="ECO:0000256" key="1">
    <source>
        <dbReference type="SAM" id="SignalP"/>
    </source>
</evidence>
<dbReference type="GO" id="GO:0016787">
    <property type="term" value="F:hydrolase activity"/>
    <property type="evidence" value="ECO:0007669"/>
    <property type="project" value="InterPro"/>
</dbReference>
<evidence type="ECO:0000313" key="3">
    <source>
        <dbReference type="Proteomes" id="UP000430120"/>
    </source>
</evidence>
<dbReference type="EMBL" id="VZPB01000011">
    <property type="protein sequence ID" value="KAB0583716.1"/>
    <property type="molecule type" value="Genomic_DNA"/>
</dbReference>
<organism evidence="2 3">
    <name type="scientific">Ideonella dechloratans</name>
    <dbReference type="NCBI Taxonomy" id="36863"/>
    <lineage>
        <taxon>Bacteria</taxon>
        <taxon>Pseudomonadati</taxon>
        <taxon>Pseudomonadota</taxon>
        <taxon>Betaproteobacteria</taxon>
        <taxon>Burkholderiales</taxon>
        <taxon>Sphaerotilaceae</taxon>
        <taxon>Ideonella</taxon>
    </lineage>
</organism>
<keyword evidence="1" id="KW-0732">Signal</keyword>
<proteinExistence type="predicted"/>
<dbReference type="SUPFAM" id="SSF53474">
    <property type="entry name" value="alpha/beta-Hydrolases"/>
    <property type="match status" value="1"/>
</dbReference>
<dbReference type="PANTHER" id="PTHR21562:SF83">
    <property type="entry name" value="PECTIN ACETYLESTERASE 4"/>
    <property type="match status" value="1"/>
</dbReference>
<dbReference type="InterPro" id="IPR029058">
    <property type="entry name" value="AB_hydrolase_fold"/>
</dbReference>
<gene>
    <name evidence="2" type="ORF">F7Q92_06510</name>
</gene>
<reference evidence="2 3" key="1">
    <citation type="submission" date="2019-09" db="EMBL/GenBank/DDBJ databases">
        <title>Draft genome sequences of 48 bacterial type strains from the CCUG.</title>
        <authorList>
            <person name="Tunovic T."/>
            <person name="Pineiro-Iglesias B."/>
            <person name="Unosson C."/>
            <person name="Inganas E."/>
            <person name="Ohlen M."/>
            <person name="Cardew S."/>
            <person name="Jensie-Markopoulos S."/>
            <person name="Salva-Serra F."/>
            <person name="Jaen-Luchoro D."/>
            <person name="Karlsson R."/>
            <person name="Svensson-Stadler L."/>
            <person name="Chun J."/>
            <person name="Moore E."/>
        </authorList>
    </citation>
    <scope>NUCLEOTIDE SEQUENCE [LARGE SCALE GENOMIC DNA]</scope>
    <source>
        <strain evidence="2 3">CCUG 30977</strain>
    </source>
</reference>
<keyword evidence="3" id="KW-1185">Reference proteome</keyword>
<dbReference type="Proteomes" id="UP000430120">
    <property type="component" value="Unassembled WGS sequence"/>
</dbReference>
<dbReference type="AlphaFoldDB" id="A0A643FEA3"/>
<dbReference type="Pfam" id="PF03283">
    <property type="entry name" value="PAE"/>
    <property type="match status" value="1"/>
</dbReference>
<protein>
    <recommendedName>
        <fullName evidence="4">Pectinacetylesterase</fullName>
    </recommendedName>
</protein>